<dbReference type="PANTHER" id="PTHR30244">
    <property type="entry name" value="TRANSAMINASE"/>
    <property type="match status" value="1"/>
</dbReference>
<reference evidence="6" key="1">
    <citation type="submission" date="2020-10" db="EMBL/GenBank/DDBJ databases">
        <title>Connecting structure to function with the recovery of over 1000 high-quality activated sludge metagenome-assembled genomes encoding full-length rRNA genes using long-read sequencing.</title>
        <authorList>
            <person name="Singleton C.M."/>
            <person name="Petriglieri F."/>
            <person name="Kristensen J.M."/>
            <person name="Kirkegaard R.H."/>
            <person name="Michaelsen T.Y."/>
            <person name="Andersen M.H."/>
            <person name="Karst S.M."/>
            <person name="Dueholm M.S."/>
            <person name="Nielsen P.H."/>
            <person name="Albertsen M."/>
        </authorList>
    </citation>
    <scope>NUCLEOTIDE SEQUENCE</scope>
    <source>
        <strain evidence="6">Bjer_18-Q3-R1-45_BAT3C.347</strain>
    </source>
</reference>
<dbReference type="PIRSF" id="PIRSF000390">
    <property type="entry name" value="PLP_StrS"/>
    <property type="match status" value="1"/>
</dbReference>
<evidence type="ECO:0000313" key="6">
    <source>
        <dbReference type="EMBL" id="MBK6972292.1"/>
    </source>
</evidence>
<proteinExistence type="inferred from homology"/>
<dbReference type="InterPro" id="IPR015421">
    <property type="entry name" value="PyrdxlP-dep_Trfase_major"/>
</dbReference>
<keyword evidence="1 4" id="KW-0663">Pyridoxal phosphate</keyword>
<accession>A0A9D7HJT1</accession>
<protein>
    <submittedName>
        <fullName evidence="6">DegT/DnrJ/EryC1/StrS family aminotransferase</fullName>
    </submittedName>
</protein>
<dbReference type="CDD" id="cd00616">
    <property type="entry name" value="AHBA_syn"/>
    <property type="match status" value="1"/>
</dbReference>
<dbReference type="GO" id="GO:0008483">
    <property type="term" value="F:transaminase activity"/>
    <property type="evidence" value="ECO:0007669"/>
    <property type="project" value="UniProtKB-KW"/>
</dbReference>
<dbReference type="Gene3D" id="3.90.1150.10">
    <property type="entry name" value="Aspartate Aminotransferase, domain 1"/>
    <property type="match status" value="1"/>
</dbReference>
<evidence type="ECO:0000256" key="2">
    <source>
        <dbReference type="ARBA" id="ARBA00037999"/>
    </source>
</evidence>
<evidence type="ECO:0000256" key="3">
    <source>
        <dbReference type="PIRSR" id="PIRSR000390-1"/>
    </source>
</evidence>
<keyword evidence="6" id="KW-0808">Transferase</keyword>
<dbReference type="Proteomes" id="UP000807785">
    <property type="component" value="Unassembled WGS sequence"/>
</dbReference>
<dbReference type="SUPFAM" id="SSF53383">
    <property type="entry name" value="PLP-dependent transferases"/>
    <property type="match status" value="1"/>
</dbReference>
<evidence type="ECO:0000256" key="5">
    <source>
        <dbReference type="RuleBase" id="RU004508"/>
    </source>
</evidence>
<evidence type="ECO:0000313" key="7">
    <source>
        <dbReference type="Proteomes" id="UP000807785"/>
    </source>
</evidence>
<comment type="similarity">
    <text evidence="2 5">Belongs to the DegT/DnrJ/EryC1 family.</text>
</comment>
<feature type="active site" description="Proton acceptor" evidence="3">
    <location>
        <position position="185"/>
    </location>
</feature>
<evidence type="ECO:0000256" key="1">
    <source>
        <dbReference type="ARBA" id="ARBA00022898"/>
    </source>
</evidence>
<gene>
    <name evidence="6" type="ORF">IPH26_04830</name>
</gene>
<dbReference type="InterPro" id="IPR000653">
    <property type="entry name" value="DegT/StrS_aminotransferase"/>
</dbReference>
<dbReference type="InterPro" id="IPR015424">
    <property type="entry name" value="PyrdxlP-dep_Trfase"/>
</dbReference>
<feature type="modified residue" description="N6-(pyridoxal phosphate)lysine" evidence="4">
    <location>
        <position position="185"/>
    </location>
</feature>
<evidence type="ECO:0000256" key="4">
    <source>
        <dbReference type="PIRSR" id="PIRSR000390-2"/>
    </source>
</evidence>
<comment type="caution">
    <text evidence="6">The sequence shown here is derived from an EMBL/GenBank/DDBJ whole genome shotgun (WGS) entry which is preliminary data.</text>
</comment>
<keyword evidence="6" id="KW-0032">Aminotransferase</keyword>
<dbReference type="GO" id="GO:0000271">
    <property type="term" value="P:polysaccharide biosynthetic process"/>
    <property type="evidence" value="ECO:0007669"/>
    <property type="project" value="TreeGrafter"/>
</dbReference>
<sequence length="378" mass="40988">MSRAPLYVTRPLLPPLEEFRPWLESIWQSGQVTNGGPYHDELERTLAAHLGVEHLSLFANGTLALMTALKALGLGGEVVTTPYSFVATTHALGWCGLTPVFADIDPVTLNLRPDAVEAAITPATRAILPVHVYGVPCDTAALRQIAARHRLALVYDAAHAFGVADAGGSLLRHGDLSVLSFHATKVFHTFEGGAVVCHDAAMKRELDLLKNFGFVDETTVVRTGINAKMDELRAAFGLLQLRHVDAAIEARRQIDAHYRAHLAGLSGLRCPQQPAAARSNHGYFPVFIDGGRALRDAVAAHLREHDVMARRYFHPLISDFPMYAALPSAAPARLPVARQAADSVLCLPIHPQMSADDCTRVAALLAEALGRQRRDARI</sequence>
<dbReference type="GO" id="GO:0030170">
    <property type="term" value="F:pyridoxal phosphate binding"/>
    <property type="evidence" value="ECO:0007669"/>
    <property type="project" value="TreeGrafter"/>
</dbReference>
<dbReference type="Gene3D" id="3.40.640.10">
    <property type="entry name" value="Type I PLP-dependent aspartate aminotransferase-like (Major domain)"/>
    <property type="match status" value="1"/>
</dbReference>
<organism evidence="6 7">
    <name type="scientific">Candidatus Methylophosphatis roskildensis</name>
    <dbReference type="NCBI Taxonomy" id="2899263"/>
    <lineage>
        <taxon>Bacteria</taxon>
        <taxon>Pseudomonadati</taxon>
        <taxon>Pseudomonadota</taxon>
        <taxon>Betaproteobacteria</taxon>
        <taxon>Nitrosomonadales</taxon>
        <taxon>Sterolibacteriaceae</taxon>
        <taxon>Candidatus Methylophosphatis</taxon>
    </lineage>
</organism>
<dbReference type="PANTHER" id="PTHR30244:SF9">
    <property type="entry name" value="PROTEIN RV3402C"/>
    <property type="match status" value="1"/>
</dbReference>
<dbReference type="EMBL" id="JADJEV010000002">
    <property type="protein sequence ID" value="MBK6972292.1"/>
    <property type="molecule type" value="Genomic_DNA"/>
</dbReference>
<dbReference type="InterPro" id="IPR015422">
    <property type="entry name" value="PyrdxlP-dep_Trfase_small"/>
</dbReference>
<dbReference type="AlphaFoldDB" id="A0A9D7HJT1"/>
<name>A0A9D7HJT1_9PROT</name>
<dbReference type="Pfam" id="PF01041">
    <property type="entry name" value="DegT_DnrJ_EryC1"/>
    <property type="match status" value="1"/>
</dbReference>